<dbReference type="Gene3D" id="3.30.950.30">
    <property type="entry name" value="Schlafen, AAA domain"/>
    <property type="match status" value="1"/>
</dbReference>
<protein>
    <submittedName>
        <fullName evidence="2">HTH transcriptional regulator</fullName>
    </submittedName>
</protein>
<proteinExistence type="predicted"/>
<sequence>MTDIELLEILKIGETVDVECKEGENKIPNSLWESYSAMANTNGGIIILGIKENKAKGTFEVQGVKNIDKRIKDFSNTIMETKLTKIY</sequence>
<comment type="caution">
    <text evidence="2">The sequence shown here is derived from an EMBL/GenBank/DDBJ whole genome shotgun (WGS) entry which is preliminary data.</text>
</comment>
<name>A0A9Q5CR75_CLOBE</name>
<gene>
    <name evidence="2" type="ORF">DFH45_003292</name>
</gene>
<dbReference type="RefSeq" id="WP_173696006.1">
    <property type="nucleotide sequence ID" value="NZ_CP016090.1"/>
</dbReference>
<dbReference type="Pfam" id="PF04326">
    <property type="entry name" value="SLFN_AlbA_2"/>
    <property type="match status" value="1"/>
</dbReference>
<dbReference type="EMBL" id="JABSXK010000001">
    <property type="protein sequence ID" value="NRV10329.1"/>
    <property type="molecule type" value="Genomic_DNA"/>
</dbReference>
<reference evidence="2" key="1">
    <citation type="submission" date="2020-05" db="EMBL/GenBank/DDBJ databases">
        <title>Genomic insights into acetone-butanol-ethanol (ABE) fermentation by sequencing solventogenic clostridia strains.</title>
        <authorList>
            <person name="Brown S."/>
        </authorList>
    </citation>
    <scope>NUCLEOTIDE SEQUENCE</scope>
    <source>
        <strain evidence="2">DJ126</strain>
    </source>
</reference>
<evidence type="ECO:0000313" key="3">
    <source>
        <dbReference type="Proteomes" id="UP000821656"/>
    </source>
</evidence>
<dbReference type="AlphaFoldDB" id="A0A9Q5CR75"/>
<dbReference type="Proteomes" id="UP000821656">
    <property type="component" value="Unassembled WGS sequence"/>
</dbReference>
<organism evidence="2 3">
    <name type="scientific">Clostridium beijerinckii</name>
    <name type="common">Clostridium MP</name>
    <dbReference type="NCBI Taxonomy" id="1520"/>
    <lineage>
        <taxon>Bacteria</taxon>
        <taxon>Bacillati</taxon>
        <taxon>Bacillota</taxon>
        <taxon>Clostridia</taxon>
        <taxon>Eubacteriales</taxon>
        <taxon>Clostridiaceae</taxon>
        <taxon>Clostridium</taxon>
    </lineage>
</organism>
<evidence type="ECO:0000259" key="1">
    <source>
        <dbReference type="Pfam" id="PF04326"/>
    </source>
</evidence>
<feature type="domain" description="Schlafen AlbA-2" evidence="1">
    <location>
        <begin position="14"/>
        <end position="78"/>
    </location>
</feature>
<dbReference type="InterPro" id="IPR007421">
    <property type="entry name" value="Schlafen_AlbA_2_dom"/>
</dbReference>
<dbReference type="InterPro" id="IPR038461">
    <property type="entry name" value="Schlafen_AlbA_2_dom_sf"/>
</dbReference>
<evidence type="ECO:0000313" key="2">
    <source>
        <dbReference type="EMBL" id="NRV10329.1"/>
    </source>
</evidence>
<accession>A0A9Q5CR75</accession>